<accession>A0A317XJH4</accession>
<dbReference type="InParanoid" id="A0A317XJH4"/>
<dbReference type="EMBL" id="KZ819203">
    <property type="protein sequence ID" value="PWY97678.1"/>
    <property type="molecule type" value="Genomic_DNA"/>
</dbReference>
<keyword evidence="2" id="KW-1185">Reference proteome</keyword>
<sequence>MGIMRCGRLDWKNRSRHMPSSKTTRARRIMWSGTAGRVPILLHSPGPISHARKGYCSLLTLVWPVAQANWRFPASKGRKLGASLFRGLCRSHTTVIQRRRYGVLTHDAEAS</sequence>
<reference evidence="1 2" key="1">
    <citation type="journal article" date="2018" name="Mol. Biol. Evol.">
        <title>Broad Genomic Sampling Reveals a Smut Pathogenic Ancestry of the Fungal Clade Ustilaginomycotina.</title>
        <authorList>
            <person name="Kijpornyongpan T."/>
            <person name="Mondo S.J."/>
            <person name="Barry K."/>
            <person name="Sandor L."/>
            <person name="Lee J."/>
            <person name="Lipzen A."/>
            <person name="Pangilinan J."/>
            <person name="LaButti K."/>
            <person name="Hainaut M."/>
            <person name="Henrissat B."/>
            <person name="Grigoriev I.V."/>
            <person name="Spatafora J.W."/>
            <person name="Aime M.C."/>
        </authorList>
    </citation>
    <scope>NUCLEOTIDE SEQUENCE [LARGE SCALE GENOMIC DNA]</scope>
    <source>
        <strain evidence="1 2">MCA 3645</strain>
    </source>
</reference>
<dbReference type="AlphaFoldDB" id="A0A317XJH4"/>
<dbReference type="Proteomes" id="UP000246740">
    <property type="component" value="Unassembled WGS sequence"/>
</dbReference>
<evidence type="ECO:0000313" key="2">
    <source>
        <dbReference type="Proteomes" id="UP000246740"/>
    </source>
</evidence>
<protein>
    <submittedName>
        <fullName evidence="1">Uncharacterized protein</fullName>
    </submittedName>
</protein>
<name>A0A317XJH4_9BASI</name>
<evidence type="ECO:0000313" key="1">
    <source>
        <dbReference type="EMBL" id="PWY97678.1"/>
    </source>
</evidence>
<organism evidence="1 2">
    <name type="scientific">Testicularia cyperi</name>
    <dbReference type="NCBI Taxonomy" id="1882483"/>
    <lineage>
        <taxon>Eukaryota</taxon>
        <taxon>Fungi</taxon>
        <taxon>Dikarya</taxon>
        <taxon>Basidiomycota</taxon>
        <taxon>Ustilaginomycotina</taxon>
        <taxon>Ustilaginomycetes</taxon>
        <taxon>Ustilaginales</taxon>
        <taxon>Anthracoideaceae</taxon>
        <taxon>Testicularia</taxon>
    </lineage>
</organism>
<proteinExistence type="predicted"/>
<gene>
    <name evidence="1" type="ORF">BCV70DRAFT_47053</name>
</gene>